<dbReference type="EMBL" id="JAMAST010000003">
    <property type="protein sequence ID" value="MCL1631399.1"/>
    <property type="molecule type" value="Genomic_DNA"/>
</dbReference>
<comment type="caution">
    <text evidence="2">The sequence shown here is derived from an EMBL/GenBank/DDBJ whole genome shotgun (WGS) entry which is preliminary data.</text>
</comment>
<proteinExistence type="predicted"/>
<sequence>MQVTHKKTIACYALIVLHLLLGIGAFIGGGLLILSPDGALLSMPLSLLKDSFFDNYLIPGLILFLFLGLYPLLVALFLITKKPFTLAEPFNLYKKTHWAWIHSLYVGFALIIWLTVEMYLLHGI</sequence>
<accession>A0ABT0MAU2</accession>
<dbReference type="RefSeq" id="WP_249099244.1">
    <property type="nucleotide sequence ID" value="NZ_JAMAST010000003.1"/>
</dbReference>
<protein>
    <submittedName>
        <fullName evidence="2">Uncharacterized protein</fullName>
    </submittedName>
</protein>
<organism evidence="2 3">
    <name type="scientific">Sporolactobacillus mangiferae</name>
    <dbReference type="NCBI Taxonomy" id="2940498"/>
    <lineage>
        <taxon>Bacteria</taxon>
        <taxon>Bacillati</taxon>
        <taxon>Bacillota</taxon>
        <taxon>Bacilli</taxon>
        <taxon>Bacillales</taxon>
        <taxon>Sporolactobacillaceae</taxon>
        <taxon>Sporolactobacillus</taxon>
    </lineage>
</organism>
<keyword evidence="1" id="KW-0812">Transmembrane</keyword>
<feature type="transmembrane region" description="Helical" evidence="1">
    <location>
        <begin position="12"/>
        <end position="36"/>
    </location>
</feature>
<keyword evidence="3" id="KW-1185">Reference proteome</keyword>
<gene>
    <name evidence="2" type="ORF">M3N64_05460</name>
</gene>
<evidence type="ECO:0000313" key="2">
    <source>
        <dbReference type="EMBL" id="MCL1631399.1"/>
    </source>
</evidence>
<evidence type="ECO:0000256" key="1">
    <source>
        <dbReference type="SAM" id="Phobius"/>
    </source>
</evidence>
<keyword evidence="1" id="KW-0472">Membrane</keyword>
<keyword evidence="1" id="KW-1133">Transmembrane helix</keyword>
<feature type="transmembrane region" description="Helical" evidence="1">
    <location>
        <begin position="100"/>
        <end position="121"/>
    </location>
</feature>
<reference evidence="2 3" key="1">
    <citation type="submission" date="2022-05" db="EMBL/GenBank/DDBJ databases">
        <title>Sporolactobacillus sp nov CPB3-1, isolated from tree bark (Mangifera indica L.).</title>
        <authorList>
            <person name="Phuengjayaem S."/>
            <person name="Tanasupawat S."/>
        </authorList>
    </citation>
    <scope>NUCLEOTIDE SEQUENCE [LARGE SCALE GENOMIC DNA]</scope>
    <source>
        <strain evidence="2 3">CPB3-1</strain>
    </source>
</reference>
<dbReference type="Proteomes" id="UP001203004">
    <property type="component" value="Unassembled WGS sequence"/>
</dbReference>
<evidence type="ECO:0000313" key="3">
    <source>
        <dbReference type="Proteomes" id="UP001203004"/>
    </source>
</evidence>
<feature type="transmembrane region" description="Helical" evidence="1">
    <location>
        <begin position="56"/>
        <end position="79"/>
    </location>
</feature>
<name>A0ABT0MAU2_9BACL</name>